<evidence type="ECO:0000256" key="2">
    <source>
        <dbReference type="ARBA" id="ARBA00023125"/>
    </source>
</evidence>
<evidence type="ECO:0000313" key="5">
    <source>
        <dbReference type="Proteomes" id="UP000255505"/>
    </source>
</evidence>
<gene>
    <name evidence="4" type="ORF">CT19425_30763</name>
</gene>
<protein>
    <submittedName>
        <fullName evidence="4">Cyclic nucleotide-binding:Bacterial regulatory protein, Crp</fullName>
    </submittedName>
</protein>
<dbReference type="InterPro" id="IPR036388">
    <property type="entry name" value="WH-like_DNA-bd_sf"/>
</dbReference>
<evidence type="ECO:0000313" key="4">
    <source>
        <dbReference type="EMBL" id="SPK71539.1"/>
    </source>
</evidence>
<dbReference type="InterPro" id="IPR012318">
    <property type="entry name" value="HTH_CRP"/>
</dbReference>
<dbReference type="AlphaFoldDB" id="A0A375IDC2"/>
<proteinExistence type="predicted"/>
<reference evidence="4 5" key="1">
    <citation type="submission" date="2018-01" db="EMBL/GenBank/DDBJ databases">
        <authorList>
            <person name="Gaut B.S."/>
            <person name="Morton B.R."/>
            <person name="Clegg M.T."/>
            <person name="Duvall M.R."/>
        </authorList>
    </citation>
    <scope>NUCLEOTIDE SEQUENCE [LARGE SCALE GENOMIC DNA]</scope>
    <source>
        <strain evidence="4">Cupriavidus taiwanensis LMG 19425</strain>
    </source>
</reference>
<dbReference type="SUPFAM" id="SSF51206">
    <property type="entry name" value="cAMP-binding domain-like"/>
    <property type="match status" value="1"/>
</dbReference>
<dbReference type="RefSeq" id="WP_115661543.1">
    <property type="nucleotide sequence ID" value="NZ_LT976868.1"/>
</dbReference>
<dbReference type="PROSITE" id="PS51063">
    <property type="entry name" value="HTH_CRP_2"/>
    <property type="match status" value="1"/>
</dbReference>
<accession>A0A375IDC2</accession>
<dbReference type="SUPFAM" id="SSF46785">
    <property type="entry name" value="Winged helix' DNA-binding domain"/>
    <property type="match status" value="1"/>
</dbReference>
<dbReference type="Pfam" id="PF00027">
    <property type="entry name" value="cNMP_binding"/>
    <property type="match status" value="1"/>
</dbReference>
<evidence type="ECO:0000256" key="1">
    <source>
        <dbReference type="ARBA" id="ARBA00023015"/>
    </source>
</evidence>
<name>A0A375IDC2_9BURK</name>
<dbReference type="Gene3D" id="1.10.10.10">
    <property type="entry name" value="Winged helix-like DNA-binding domain superfamily/Winged helix DNA-binding domain"/>
    <property type="match status" value="1"/>
</dbReference>
<dbReference type="InterPro" id="IPR014710">
    <property type="entry name" value="RmlC-like_jellyroll"/>
</dbReference>
<keyword evidence="3" id="KW-0804">Transcription</keyword>
<dbReference type="PRINTS" id="PR00034">
    <property type="entry name" value="HTHCRP"/>
</dbReference>
<dbReference type="CDD" id="cd00092">
    <property type="entry name" value="HTH_CRP"/>
    <property type="match status" value="1"/>
</dbReference>
<dbReference type="InterPro" id="IPR000595">
    <property type="entry name" value="cNMP-bd_dom"/>
</dbReference>
<dbReference type="InterPro" id="IPR018490">
    <property type="entry name" value="cNMP-bd_dom_sf"/>
</dbReference>
<dbReference type="Pfam" id="PF13545">
    <property type="entry name" value="HTH_Crp_2"/>
    <property type="match status" value="1"/>
</dbReference>
<dbReference type="InterPro" id="IPR036390">
    <property type="entry name" value="WH_DNA-bd_sf"/>
</dbReference>
<dbReference type="SMART" id="SM00419">
    <property type="entry name" value="HTH_CRP"/>
    <property type="match status" value="1"/>
</dbReference>
<dbReference type="CDD" id="cd00038">
    <property type="entry name" value="CAP_ED"/>
    <property type="match status" value="1"/>
</dbReference>
<evidence type="ECO:0000256" key="3">
    <source>
        <dbReference type="ARBA" id="ARBA00023163"/>
    </source>
</evidence>
<dbReference type="Proteomes" id="UP000255505">
    <property type="component" value="Chromosome I"/>
</dbReference>
<organism evidence="4 5">
    <name type="scientific">Cupriavidus taiwanensis</name>
    <dbReference type="NCBI Taxonomy" id="164546"/>
    <lineage>
        <taxon>Bacteria</taxon>
        <taxon>Pseudomonadati</taxon>
        <taxon>Pseudomonadota</taxon>
        <taxon>Betaproteobacteria</taxon>
        <taxon>Burkholderiales</taxon>
        <taxon>Burkholderiaceae</taxon>
        <taxon>Cupriavidus</taxon>
    </lineage>
</organism>
<dbReference type="EMBL" id="LT991976">
    <property type="protein sequence ID" value="SPK71539.1"/>
    <property type="molecule type" value="Genomic_DNA"/>
</dbReference>
<keyword evidence="1" id="KW-0805">Transcription regulation</keyword>
<dbReference type="GO" id="GO:0003677">
    <property type="term" value="F:DNA binding"/>
    <property type="evidence" value="ECO:0007669"/>
    <property type="project" value="UniProtKB-KW"/>
</dbReference>
<dbReference type="GO" id="GO:0006355">
    <property type="term" value="P:regulation of DNA-templated transcription"/>
    <property type="evidence" value="ECO:0007669"/>
    <property type="project" value="InterPro"/>
</dbReference>
<keyword evidence="2" id="KW-0238">DNA-binding</keyword>
<sequence>MIASEPACHRCMLQPVCGASSHANGPEAKIIQPIQRSVGAGEALYRQGQLARMVFAVRAGAAKLVYEAASGWQQLIDYAFGGEVLALGLDHERALYQESAVALQTTVVCVVPAESWRAAQTHASIRDAGQAALQRADMRRRNLLVVLGQLNSPQRLAMLLLDLHAESISRARTPPIVLPFSRADMASYLGLTVETVSRLLHRFASAGLIQVNHRLVHIIDPAGLEQVLTDDESLPDVRLAPRGR</sequence>
<dbReference type="Gene3D" id="2.60.120.10">
    <property type="entry name" value="Jelly Rolls"/>
    <property type="match status" value="1"/>
</dbReference>